<keyword evidence="2" id="KW-1185">Reference proteome</keyword>
<evidence type="ECO:0000313" key="2">
    <source>
        <dbReference type="Proteomes" id="UP001155280"/>
    </source>
</evidence>
<accession>A0A9X2KVC4</accession>
<name>A0A9X2KVC4_9FLAO</name>
<dbReference type="RefSeq" id="WP_241550547.1">
    <property type="nucleotide sequence ID" value="NZ_JANCNS010000001.1"/>
</dbReference>
<gene>
    <name evidence="1" type="ORF">MKO06_01380</name>
</gene>
<sequence>MKFAEKKKTIELLEKLRLRNYKSAFIYRIAYMNEKRLAIRSLYFNLHKQKLEFLKEIENTIEQLKKEISPIQDPKLLAFYKRKRCELNHYYLKYKMTESFERIFKRELNSYKKYQKYLSKINHACVRELLLSHKHELKKNLQKMDHTGLGKFQIA</sequence>
<reference evidence="1" key="1">
    <citation type="submission" date="2022-07" db="EMBL/GenBank/DDBJ databases">
        <title>Gramela sediminis sp. nov., isolated from deep-sea sediment of the Indian Ocean.</title>
        <authorList>
            <person name="Shi H."/>
        </authorList>
    </citation>
    <scope>NUCLEOTIDE SEQUENCE</scope>
    <source>
        <strain evidence="1">GC03-9</strain>
    </source>
</reference>
<dbReference type="Proteomes" id="UP001155280">
    <property type="component" value="Unassembled WGS sequence"/>
</dbReference>
<proteinExistence type="predicted"/>
<comment type="caution">
    <text evidence="1">The sequence shown here is derived from an EMBL/GenBank/DDBJ whole genome shotgun (WGS) entry which is preliminary data.</text>
</comment>
<protein>
    <submittedName>
        <fullName evidence="1">Uncharacterized protein</fullName>
    </submittedName>
</protein>
<evidence type="ECO:0000313" key="1">
    <source>
        <dbReference type="EMBL" id="MCP9198540.1"/>
    </source>
</evidence>
<organism evidence="1 2">
    <name type="scientific">Christiangramia oceanisediminis</name>
    <dbReference type="NCBI Taxonomy" id="2920386"/>
    <lineage>
        <taxon>Bacteria</taxon>
        <taxon>Pseudomonadati</taxon>
        <taxon>Bacteroidota</taxon>
        <taxon>Flavobacteriia</taxon>
        <taxon>Flavobacteriales</taxon>
        <taxon>Flavobacteriaceae</taxon>
        <taxon>Christiangramia</taxon>
    </lineage>
</organism>
<dbReference type="EMBL" id="JANCNS010000001">
    <property type="protein sequence ID" value="MCP9198540.1"/>
    <property type="molecule type" value="Genomic_DNA"/>
</dbReference>
<dbReference type="AlphaFoldDB" id="A0A9X2KVC4"/>